<evidence type="ECO:0000313" key="1">
    <source>
        <dbReference type="EMBL" id="CAH2268482.1"/>
    </source>
</evidence>
<proteinExistence type="predicted"/>
<accession>A0A8S4SPM4</accession>
<keyword evidence="2" id="KW-1185">Reference proteome</keyword>
<dbReference type="EMBL" id="CAKXAJ010026436">
    <property type="protein sequence ID" value="CAH2268482.1"/>
    <property type="molecule type" value="Genomic_DNA"/>
</dbReference>
<gene>
    <name evidence="1" type="primary">jg16911</name>
    <name evidence="1" type="ORF">PAEG_LOCUS26835</name>
</gene>
<evidence type="ECO:0000313" key="2">
    <source>
        <dbReference type="Proteomes" id="UP000838756"/>
    </source>
</evidence>
<comment type="caution">
    <text evidence="1">The sequence shown here is derived from an EMBL/GenBank/DDBJ whole genome shotgun (WGS) entry which is preliminary data.</text>
</comment>
<sequence length="68" mass="7350">MNMNVFDVTTSYNSMEPAALTKKHDVCGVIGGLALRRSIQGLKCKRERGTSDKEAQSASAFDICLSPT</sequence>
<organism evidence="1 2">
    <name type="scientific">Pararge aegeria aegeria</name>
    <dbReference type="NCBI Taxonomy" id="348720"/>
    <lineage>
        <taxon>Eukaryota</taxon>
        <taxon>Metazoa</taxon>
        <taxon>Ecdysozoa</taxon>
        <taxon>Arthropoda</taxon>
        <taxon>Hexapoda</taxon>
        <taxon>Insecta</taxon>
        <taxon>Pterygota</taxon>
        <taxon>Neoptera</taxon>
        <taxon>Endopterygota</taxon>
        <taxon>Lepidoptera</taxon>
        <taxon>Glossata</taxon>
        <taxon>Ditrysia</taxon>
        <taxon>Papilionoidea</taxon>
        <taxon>Nymphalidae</taxon>
        <taxon>Satyrinae</taxon>
        <taxon>Satyrini</taxon>
        <taxon>Parargina</taxon>
        <taxon>Pararge</taxon>
    </lineage>
</organism>
<name>A0A8S4SPM4_9NEOP</name>
<protein>
    <submittedName>
        <fullName evidence="1">Jg16911 protein</fullName>
    </submittedName>
</protein>
<dbReference type="AlphaFoldDB" id="A0A8S4SPM4"/>
<reference evidence="1" key="1">
    <citation type="submission" date="2022-03" db="EMBL/GenBank/DDBJ databases">
        <authorList>
            <person name="Lindestad O."/>
        </authorList>
    </citation>
    <scope>NUCLEOTIDE SEQUENCE</scope>
</reference>
<dbReference type="OrthoDB" id="10551036at2759"/>
<dbReference type="Proteomes" id="UP000838756">
    <property type="component" value="Unassembled WGS sequence"/>
</dbReference>